<name>A5FVP1_ACICJ</name>
<reference evidence="1 2" key="1">
    <citation type="submission" date="2007-05" db="EMBL/GenBank/DDBJ databases">
        <title>Complete sequence of chromosome of Acidiphilium cryptum JF-5.</title>
        <authorList>
            <consortium name="US DOE Joint Genome Institute"/>
            <person name="Copeland A."/>
            <person name="Lucas S."/>
            <person name="Lapidus A."/>
            <person name="Barry K."/>
            <person name="Detter J.C."/>
            <person name="Glavina del Rio T."/>
            <person name="Hammon N."/>
            <person name="Israni S."/>
            <person name="Dalin E."/>
            <person name="Tice H."/>
            <person name="Pitluck S."/>
            <person name="Sims D."/>
            <person name="Brettin T."/>
            <person name="Bruce D."/>
            <person name="Han C."/>
            <person name="Schmutz J."/>
            <person name="Larimer F."/>
            <person name="Land M."/>
            <person name="Hauser L."/>
            <person name="Kyrpides N."/>
            <person name="Kim E."/>
            <person name="Magnuson T."/>
            <person name="Richardson P."/>
        </authorList>
    </citation>
    <scope>NUCLEOTIDE SEQUENCE [LARGE SCALE GENOMIC DNA]</scope>
    <source>
        <strain evidence="1 2">JF-5</strain>
    </source>
</reference>
<dbReference type="EMBL" id="CP000697">
    <property type="protein sequence ID" value="ABQ29673.1"/>
    <property type="molecule type" value="Genomic_DNA"/>
</dbReference>
<proteinExistence type="predicted"/>
<evidence type="ECO:0000313" key="2">
    <source>
        <dbReference type="Proteomes" id="UP000000245"/>
    </source>
</evidence>
<evidence type="ECO:0000313" key="1">
    <source>
        <dbReference type="EMBL" id="ABQ29673.1"/>
    </source>
</evidence>
<gene>
    <name evidence="1" type="ordered locus">Acry_0448</name>
</gene>
<accession>A5FVP1</accession>
<dbReference type="Proteomes" id="UP000000245">
    <property type="component" value="Chromosome"/>
</dbReference>
<dbReference type="HOGENOM" id="CLU_2462038_0_0_5"/>
<protein>
    <submittedName>
        <fullName evidence="1">Uncharacterized protein</fullName>
    </submittedName>
</protein>
<sequence>MRTMKPIKKARHEAGMAIPTDWARPPATSAVCNLGSLKHLCISVAATLRRMHVCIRIAAGSDRKQKESLNSPHTGLLALKFFHIFGLY</sequence>
<dbReference type="AlphaFoldDB" id="A5FVP1"/>
<organism evidence="1 2">
    <name type="scientific">Acidiphilium cryptum (strain JF-5)</name>
    <dbReference type="NCBI Taxonomy" id="349163"/>
    <lineage>
        <taxon>Bacteria</taxon>
        <taxon>Pseudomonadati</taxon>
        <taxon>Pseudomonadota</taxon>
        <taxon>Alphaproteobacteria</taxon>
        <taxon>Acetobacterales</taxon>
        <taxon>Acidocellaceae</taxon>
        <taxon>Acidiphilium</taxon>
    </lineage>
</organism>
<dbReference type="KEGG" id="acr:Acry_0448"/>
<dbReference type="STRING" id="349163.Acry_0448"/>
<keyword evidence="2" id="KW-1185">Reference proteome</keyword>